<evidence type="ECO:0000256" key="8">
    <source>
        <dbReference type="ARBA" id="ARBA00023315"/>
    </source>
</evidence>
<reference evidence="11 12" key="1">
    <citation type="submission" date="2013-03" db="EMBL/GenBank/DDBJ databases">
        <title>Salinisphaera dokdonensis CL-ES53 Genome Sequencing.</title>
        <authorList>
            <person name="Li C."/>
            <person name="Lai Q."/>
            <person name="Shao Z."/>
        </authorList>
    </citation>
    <scope>NUCLEOTIDE SEQUENCE [LARGE SCALE GENOMIC DNA]</scope>
    <source>
        <strain evidence="11 12">CL-ES53</strain>
    </source>
</reference>
<evidence type="ECO:0000256" key="6">
    <source>
        <dbReference type="ARBA" id="ARBA00022989"/>
    </source>
</evidence>
<dbReference type="InterPro" id="IPR004563">
    <property type="entry name" value="Apolipo_AcylTrfase"/>
</dbReference>
<dbReference type="PANTHER" id="PTHR38686">
    <property type="entry name" value="APOLIPOPROTEIN N-ACYLTRANSFERASE"/>
    <property type="match status" value="1"/>
</dbReference>
<dbReference type="InterPro" id="IPR036526">
    <property type="entry name" value="C-N_Hydrolase_sf"/>
</dbReference>
<proteinExistence type="inferred from homology"/>
<dbReference type="NCBIfam" id="TIGR00546">
    <property type="entry name" value="lnt"/>
    <property type="match status" value="1"/>
</dbReference>
<dbReference type="Proteomes" id="UP001460888">
    <property type="component" value="Unassembled WGS sequence"/>
</dbReference>
<evidence type="ECO:0000256" key="9">
    <source>
        <dbReference type="HAMAP-Rule" id="MF_01148"/>
    </source>
</evidence>
<organism evidence="11 12">
    <name type="scientific">Salinisphaera dokdonensis CL-ES53</name>
    <dbReference type="NCBI Taxonomy" id="1304272"/>
    <lineage>
        <taxon>Bacteria</taxon>
        <taxon>Pseudomonadati</taxon>
        <taxon>Pseudomonadota</taxon>
        <taxon>Gammaproteobacteria</taxon>
        <taxon>Salinisphaerales</taxon>
        <taxon>Salinisphaeraceae</taxon>
        <taxon>Salinisphaera</taxon>
    </lineage>
</organism>
<sequence>MSAHNVSALPIMLVVYGLALLAGAALPLAFAPLGWYWLAVLSPAVLFLLAVRLPKRAALCASYFFGLGYFGVGVSWVFISIDRYGSGPVAAMLVTVGFVALLALFPWSVVFLVRTLSARMNGVALWFGLPAAWVLSEWVRLWFLTGFPWLFLGYSQIGTPLAAIAPVFGVLGVSFVVTVMAGGLAWMILRLSLRRLGITSGALVALLLGISLLDREWTEPVVAKPLSIALVQGNVEQDRKWESGALAFTLRRYRALTQPYAGTDLIVWPETAVPAWFDQTSEYLDRLQVRLGERGSTLMLGIPMRTRQGEAYNSAVSLARPSQFYYKRHLVPFGEYVPLRRFVGPWLNILGAPLEDFRAGQQPQLLYASGMPIGALICFDVVFGAEVTDLLPTAQLLVNLSNDAWFGDSLGPHQHLQITQMRAVETGRPLVRSTNTGLTAVIDHNGQLLARAPQFEPTVLQAEVTPRTGTTPYVRWQDKPVLAVVGIALVVLVGVGKRDKRNSVSLSA</sequence>
<evidence type="ECO:0000256" key="2">
    <source>
        <dbReference type="ARBA" id="ARBA00010065"/>
    </source>
</evidence>
<evidence type="ECO:0000256" key="1">
    <source>
        <dbReference type="ARBA" id="ARBA00004651"/>
    </source>
</evidence>
<evidence type="ECO:0000256" key="4">
    <source>
        <dbReference type="ARBA" id="ARBA00022679"/>
    </source>
</evidence>
<evidence type="ECO:0000256" key="5">
    <source>
        <dbReference type="ARBA" id="ARBA00022692"/>
    </source>
</evidence>
<comment type="catalytic activity">
    <reaction evidence="9">
        <text>N-terminal S-1,2-diacyl-sn-glyceryl-L-cysteinyl-[lipoprotein] + a glycerophospholipid = N-acyl-S-1,2-diacyl-sn-glyceryl-L-cysteinyl-[lipoprotein] + a 2-acyl-sn-glycero-3-phospholipid + H(+)</text>
        <dbReference type="Rhea" id="RHEA:48228"/>
        <dbReference type="Rhea" id="RHEA-COMP:14681"/>
        <dbReference type="Rhea" id="RHEA-COMP:14684"/>
        <dbReference type="ChEBI" id="CHEBI:15378"/>
        <dbReference type="ChEBI" id="CHEBI:136912"/>
        <dbReference type="ChEBI" id="CHEBI:140656"/>
        <dbReference type="ChEBI" id="CHEBI:140657"/>
        <dbReference type="ChEBI" id="CHEBI:140660"/>
        <dbReference type="EC" id="2.3.1.269"/>
    </reaction>
</comment>
<dbReference type="InterPro" id="IPR045378">
    <property type="entry name" value="LNT_N"/>
</dbReference>
<feature type="transmembrane region" description="Helical" evidence="9">
    <location>
        <begin position="7"/>
        <end position="28"/>
    </location>
</feature>
<gene>
    <name evidence="9" type="primary">lnt</name>
    <name evidence="11" type="ORF">SADO_16948</name>
</gene>
<dbReference type="HAMAP" id="MF_01148">
    <property type="entry name" value="Lnt"/>
    <property type="match status" value="1"/>
</dbReference>
<comment type="similarity">
    <text evidence="2 9">Belongs to the CN hydrolase family. Apolipoprotein N-acyltransferase subfamily.</text>
</comment>
<keyword evidence="5 9" id="KW-0812">Transmembrane</keyword>
<keyword evidence="6 9" id="KW-1133">Transmembrane helix</keyword>
<dbReference type="Gene3D" id="3.60.110.10">
    <property type="entry name" value="Carbon-nitrogen hydrolase"/>
    <property type="match status" value="1"/>
</dbReference>
<feature type="transmembrane region" description="Helical" evidence="9">
    <location>
        <begin position="196"/>
        <end position="213"/>
    </location>
</feature>
<feature type="transmembrane region" description="Helical" evidence="9">
    <location>
        <begin position="34"/>
        <end position="51"/>
    </location>
</feature>
<keyword evidence="8 9" id="KW-0012">Acyltransferase</keyword>
<keyword evidence="12" id="KW-1185">Reference proteome</keyword>
<evidence type="ECO:0000256" key="7">
    <source>
        <dbReference type="ARBA" id="ARBA00023136"/>
    </source>
</evidence>
<comment type="pathway">
    <text evidence="9">Protein modification; lipoprotein biosynthesis (N-acyl transfer).</text>
</comment>
<evidence type="ECO:0000259" key="10">
    <source>
        <dbReference type="PROSITE" id="PS50263"/>
    </source>
</evidence>
<evidence type="ECO:0000313" key="12">
    <source>
        <dbReference type="Proteomes" id="UP001460888"/>
    </source>
</evidence>
<accession>A0ABV2B4Y5</accession>
<dbReference type="Pfam" id="PF00795">
    <property type="entry name" value="CN_hydrolase"/>
    <property type="match status" value="1"/>
</dbReference>
<feature type="domain" description="CN hydrolase" evidence="10">
    <location>
        <begin position="231"/>
        <end position="466"/>
    </location>
</feature>
<feature type="transmembrane region" description="Helical" evidence="9">
    <location>
        <begin position="58"/>
        <end position="79"/>
    </location>
</feature>
<dbReference type="EMBL" id="APND01000011">
    <property type="protein sequence ID" value="MES1930949.1"/>
    <property type="molecule type" value="Genomic_DNA"/>
</dbReference>
<comment type="function">
    <text evidence="9">Catalyzes the phospholipid dependent N-acylation of the N-terminal cysteine of apolipoprotein, the last step in lipoprotein maturation.</text>
</comment>
<keyword evidence="7 9" id="KW-0472">Membrane</keyword>
<keyword evidence="4 9" id="KW-0808">Transferase</keyword>
<comment type="subcellular location">
    <subcellularLocation>
        <location evidence="1 9">Cell membrane</location>
        <topology evidence="1 9">Multi-pass membrane protein</topology>
    </subcellularLocation>
</comment>
<feature type="transmembrane region" description="Helical" evidence="9">
    <location>
        <begin position="91"/>
        <end position="113"/>
    </location>
</feature>
<dbReference type="PROSITE" id="PS50263">
    <property type="entry name" value="CN_HYDROLASE"/>
    <property type="match status" value="1"/>
</dbReference>
<dbReference type="EC" id="2.3.1.269" evidence="9"/>
<feature type="transmembrane region" description="Helical" evidence="9">
    <location>
        <begin position="125"/>
        <end position="143"/>
    </location>
</feature>
<name>A0ABV2B4Y5_9GAMM</name>
<dbReference type="SUPFAM" id="SSF56317">
    <property type="entry name" value="Carbon-nitrogen hydrolase"/>
    <property type="match status" value="1"/>
</dbReference>
<evidence type="ECO:0000313" key="11">
    <source>
        <dbReference type="EMBL" id="MES1930949.1"/>
    </source>
</evidence>
<dbReference type="InterPro" id="IPR003010">
    <property type="entry name" value="C-N_Hydrolase"/>
</dbReference>
<dbReference type="CDD" id="cd07571">
    <property type="entry name" value="ALP_N-acyl_transferase"/>
    <property type="match status" value="1"/>
</dbReference>
<keyword evidence="3 9" id="KW-1003">Cell membrane</keyword>
<evidence type="ECO:0000256" key="3">
    <source>
        <dbReference type="ARBA" id="ARBA00022475"/>
    </source>
</evidence>
<comment type="caution">
    <text evidence="11">The sequence shown here is derived from an EMBL/GenBank/DDBJ whole genome shotgun (WGS) entry which is preliminary data.</text>
</comment>
<dbReference type="PANTHER" id="PTHR38686:SF1">
    <property type="entry name" value="APOLIPOPROTEIN N-ACYLTRANSFERASE"/>
    <property type="match status" value="1"/>
</dbReference>
<dbReference type="Pfam" id="PF20154">
    <property type="entry name" value="LNT_N"/>
    <property type="match status" value="1"/>
</dbReference>
<protein>
    <recommendedName>
        <fullName evidence="9">Apolipoprotein N-acyltransferase</fullName>
        <shortName evidence="9">ALP N-acyltransferase</shortName>
        <ecNumber evidence="9">2.3.1.269</ecNumber>
    </recommendedName>
</protein>
<feature type="transmembrane region" description="Helical" evidence="9">
    <location>
        <begin position="163"/>
        <end position="189"/>
    </location>
</feature>